<gene>
    <name evidence="1" type="ORF">ERS852492_02253</name>
</gene>
<organism evidence="1 2">
    <name type="scientific">Lachnospira eligens</name>
    <dbReference type="NCBI Taxonomy" id="39485"/>
    <lineage>
        <taxon>Bacteria</taxon>
        <taxon>Bacillati</taxon>
        <taxon>Bacillota</taxon>
        <taxon>Clostridia</taxon>
        <taxon>Lachnospirales</taxon>
        <taxon>Lachnospiraceae</taxon>
        <taxon>Lachnospira</taxon>
    </lineage>
</organism>
<dbReference type="AlphaFoldDB" id="A0A174ZMN2"/>
<dbReference type="Proteomes" id="UP000095780">
    <property type="component" value="Unassembled WGS sequence"/>
</dbReference>
<evidence type="ECO:0000313" key="2">
    <source>
        <dbReference type="Proteomes" id="UP000095780"/>
    </source>
</evidence>
<reference evidence="1 2" key="1">
    <citation type="submission" date="2015-09" db="EMBL/GenBank/DDBJ databases">
        <authorList>
            <consortium name="Pathogen Informatics"/>
        </authorList>
    </citation>
    <scope>NUCLEOTIDE SEQUENCE [LARGE SCALE GENOMIC DNA]</scope>
    <source>
        <strain evidence="1 2">2789STDY5834878</strain>
    </source>
</reference>
<dbReference type="EMBL" id="CZBV01000006">
    <property type="protein sequence ID" value="CUQ88404.1"/>
    <property type="molecule type" value="Genomic_DNA"/>
</dbReference>
<evidence type="ECO:0000313" key="1">
    <source>
        <dbReference type="EMBL" id="CUQ88404.1"/>
    </source>
</evidence>
<accession>A0A174ZMN2</accession>
<sequence>MNFEWIDFYTEFATKLLEFKDNREKLINKIYSIYDNIGISVPKLEKDNEITDIDPFTVFGLFNKGITNNNRILILNGIASEFQISANVPDNFDGVPVLNNLKATYNFC</sequence>
<proteinExistence type="predicted"/>
<name>A0A174ZMN2_9FIRM</name>
<protein>
    <submittedName>
        <fullName evidence="1">Uncharacterized protein</fullName>
    </submittedName>
</protein>
<dbReference type="RefSeq" id="WP_055287794.1">
    <property type="nucleotide sequence ID" value="NZ_CABIXW010000006.1"/>
</dbReference>